<name>A0ABS4MFF5_9LACO</name>
<proteinExistence type="predicted"/>
<keyword evidence="2" id="KW-1185">Reference proteome</keyword>
<dbReference type="EMBL" id="JAGGLU010000009">
    <property type="protein sequence ID" value="MBP2058416.1"/>
    <property type="molecule type" value="Genomic_DNA"/>
</dbReference>
<comment type="caution">
    <text evidence="1">The sequence shown here is derived from an EMBL/GenBank/DDBJ whole genome shotgun (WGS) entry which is preliminary data.</text>
</comment>
<sequence length="119" mass="14122">MVQVELTRFRIKKGKEKLAQEWMDFLNSHLDETIATMANEKMYVESVFKEESSDGYTYFYWYSVQGKNGTAVEDSNNYIDQKHLEYWDKCIDESYKPVNMTIEENLIAPKINDLIQKDN</sequence>
<protein>
    <submittedName>
        <fullName evidence="1">ABC-type Fe3+-hydroxamate transport system substrate-binding protein</fullName>
    </submittedName>
</protein>
<dbReference type="Pfam" id="PF19673">
    <property type="entry name" value="DUF6176"/>
    <property type="match status" value="1"/>
</dbReference>
<gene>
    <name evidence="1" type="ORF">J2Z60_001595</name>
</gene>
<reference evidence="1 2" key="1">
    <citation type="submission" date="2021-03" db="EMBL/GenBank/DDBJ databases">
        <title>Genomic Encyclopedia of Type Strains, Phase IV (KMG-IV): sequencing the most valuable type-strain genomes for metagenomic binning, comparative biology and taxonomic classification.</title>
        <authorList>
            <person name="Goeker M."/>
        </authorList>
    </citation>
    <scope>NUCLEOTIDE SEQUENCE [LARGE SCALE GENOMIC DNA]</scope>
    <source>
        <strain evidence="1 2">DSM 101872</strain>
    </source>
</reference>
<accession>A0ABS4MFF5</accession>
<dbReference type="RefSeq" id="WP_209687148.1">
    <property type="nucleotide sequence ID" value="NZ_JAGGLU010000009.1"/>
</dbReference>
<evidence type="ECO:0000313" key="1">
    <source>
        <dbReference type="EMBL" id="MBP2058416.1"/>
    </source>
</evidence>
<organism evidence="1 2">
    <name type="scientific">Lactobacillus colini</name>
    <dbReference type="NCBI Taxonomy" id="1819254"/>
    <lineage>
        <taxon>Bacteria</taxon>
        <taxon>Bacillati</taxon>
        <taxon>Bacillota</taxon>
        <taxon>Bacilli</taxon>
        <taxon>Lactobacillales</taxon>
        <taxon>Lactobacillaceae</taxon>
        <taxon>Lactobacillus</taxon>
    </lineage>
</organism>
<evidence type="ECO:0000313" key="2">
    <source>
        <dbReference type="Proteomes" id="UP001519292"/>
    </source>
</evidence>
<dbReference type="Proteomes" id="UP001519292">
    <property type="component" value="Unassembled WGS sequence"/>
</dbReference>
<dbReference type="InterPro" id="IPR046174">
    <property type="entry name" value="DUF6176"/>
</dbReference>